<dbReference type="CDD" id="cd00082">
    <property type="entry name" value="HisKA"/>
    <property type="match status" value="1"/>
</dbReference>
<dbReference type="Proteomes" id="UP001595533">
    <property type="component" value="Unassembled WGS sequence"/>
</dbReference>
<evidence type="ECO:0000256" key="4">
    <source>
        <dbReference type="ARBA" id="ARBA00022679"/>
    </source>
</evidence>
<keyword evidence="10" id="KW-1185">Reference proteome</keyword>
<dbReference type="InterPro" id="IPR036890">
    <property type="entry name" value="HATPase_C_sf"/>
</dbReference>
<evidence type="ECO:0000256" key="2">
    <source>
        <dbReference type="ARBA" id="ARBA00012438"/>
    </source>
</evidence>
<dbReference type="SUPFAM" id="SSF52172">
    <property type="entry name" value="CheY-like"/>
    <property type="match status" value="1"/>
</dbReference>
<dbReference type="InterPro" id="IPR004358">
    <property type="entry name" value="Sig_transdc_His_kin-like_C"/>
</dbReference>
<dbReference type="Pfam" id="PF02518">
    <property type="entry name" value="HATPase_c"/>
    <property type="match status" value="1"/>
</dbReference>
<dbReference type="PROSITE" id="PS50110">
    <property type="entry name" value="RESPONSE_REGULATORY"/>
    <property type="match status" value="1"/>
</dbReference>
<dbReference type="Pfam" id="PF00072">
    <property type="entry name" value="Response_reg"/>
    <property type="match status" value="1"/>
</dbReference>
<evidence type="ECO:0000256" key="1">
    <source>
        <dbReference type="ARBA" id="ARBA00000085"/>
    </source>
</evidence>
<dbReference type="SUPFAM" id="SSF47384">
    <property type="entry name" value="Homodimeric domain of signal transducing histidine kinase"/>
    <property type="match status" value="1"/>
</dbReference>
<dbReference type="SMART" id="SM00388">
    <property type="entry name" value="HisKA"/>
    <property type="match status" value="1"/>
</dbReference>
<dbReference type="InterPro" id="IPR003661">
    <property type="entry name" value="HisK_dim/P_dom"/>
</dbReference>
<dbReference type="Gene3D" id="3.30.565.10">
    <property type="entry name" value="Histidine kinase-like ATPase, C-terminal domain"/>
    <property type="match status" value="1"/>
</dbReference>
<dbReference type="InterPro" id="IPR003594">
    <property type="entry name" value="HATPase_dom"/>
</dbReference>
<dbReference type="PANTHER" id="PTHR43047:SF72">
    <property type="entry name" value="OSMOSENSING HISTIDINE PROTEIN KINASE SLN1"/>
    <property type="match status" value="1"/>
</dbReference>
<organism evidence="9 10">
    <name type="scientific">Marinicella sediminis</name>
    <dbReference type="NCBI Taxonomy" id="1792834"/>
    <lineage>
        <taxon>Bacteria</taxon>
        <taxon>Pseudomonadati</taxon>
        <taxon>Pseudomonadota</taxon>
        <taxon>Gammaproteobacteria</taxon>
        <taxon>Lysobacterales</taxon>
        <taxon>Marinicellaceae</taxon>
        <taxon>Marinicella</taxon>
    </lineage>
</organism>
<keyword evidence="9" id="KW-0067">ATP-binding</keyword>
<dbReference type="PRINTS" id="PR00344">
    <property type="entry name" value="BCTRLSENSOR"/>
</dbReference>
<dbReference type="GO" id="GO:0005524">
    <property type="term" value="F:ATP binding"/>
    <property type="evidence" value="ECO:0007669"/>
    <property type="project" value="UniProtKB-KW"/>
</dbReference>
<evidence type="ECO:0000313" key="9">
    <source>
        <dbReference type="EMBL" id="MFC3194751.1"/>
    </source>
</evidence>
<evidence type="ECO:0000259" key="8">
    <source>
        <dbReference type="PROSITE" id="PS50110"/>
    </source>
</evidence>
<keyword evidence="4" id="KW-0808">Transferase</keyword>
<dbReference type="PANTHER" id="PTHR43047">
    <property type="entry name" value="TWO-COMPONENT HISTIDINE PROTEIN KINASE"/>
    <property type="match status" value="1"/>
</dbReference>
<dbReference type="Gene3D" id="3.40.50.2300">
    <property type="match status" value="1"/>
</dbReference>
<reference evidence="10" key="1">
    <citation type="journal article" date="2019" name="Int. J. Syst. Evol. Microbiol.">
        <title>The Global Catalogue of Microorganisms (GCM) 10K type strain sequencing project: providing services to taxonomists for standard genome sequencing and annotation.</title>
        <authorList>
            <consortium name="The Broad Institute Genomics Platform"/>
            <consortium name="The Broad Institute Genome Sequencing Center for Infectious Disease"/>
            <person name="Wu L."/>
            <person name="Ma J."/>
        </authorList>
    </citation>
    <scope>NUCLEOTIDE SEQUENCE [LARGE SCALE GENOMIC DNA]</scope>
    <source>
        <strain evidence="10">KCTC 42953</strain>
    </source>
</reference>
<dbReference type="Gene3D" id="1.10.287.130">
    <property type="match status" value="1"/>
</dbReference>
<dbReference type="InterPro" id="IPR005467">
    <property type="entry name" value="His_kinase_dom"/>
</dbReference>
<dbReference type="SUPFAM" id="SSF55874">
    <property type="entry name" value="ATPase domain of HSP90 chaperone/DNA topoisomerase II/histidine kinase"/>
    <property type="match status" value="1"/>
</dbReference>
<evidence type="ECO:0000313" key="10">
    <source>
        <dbReference type="Proteomes" id="UP001595533"/>
    </source>
</evidence>
<dbReference type="InterPro" id="IPR036097">
    <property type="entry name" value="HisK_dim/P_sf"/>
</dbReference>
<gene>
    <name evidence="9" type="ORF">ACFODZ_10925</name>
</gene>
<keyword evidence="9" id="KW-0547">Nucleotide-binding</keyword>
<dbReference type="Pfam" id="PF00512">
    <property type="entry name" value="HisKA"/>
    <property type="match status" value="1"/>
</dbReference>
<dbReference type="PROSITE" id="PS50109">
    <property type="entry name" value="HIS_KIN"/>
    <property type="match status" value="1"/>
</dbReference>
<comment type="catalytic activity">
    <reaction evidence="1">
        <text>ATP + protein L-histidine = ADP + protein N-phospho-L-histidine.</text>
        <dbReference type="EC" id="2.7.13.3"/>
    </reaction>
</comment>
<evidence type="ECO:0000256" key="6">
    <source>
        <dbReference type="PROSITE-ProRule" id="PRU00169"/>
    </source>
</evidence>
<keyword evidence="3 6" id="KW-0597">Phosphoprotein</keyword>
<dbReference type="RefSeq" id="WP_077410799.1">
    <property type="nucleotide sequence ID" value="NZ_JBHRTS010000005.1"/>
</dbReference>
<name>A0ABV7JF78_9GAMM</name>
<accession>A0ABV7JF78</accession>
<evidence type="ECO:0000256" key="3">
    <source>
        <dbReference type="ARBA" id="ARBA00022553"/>
    </source>
</evidence>
<comment type="caution">
    <text evidence="9">The sequence shown here is derived from an EMBL/GenBank/DDBJ whole genome shotgun (WGS) entry which is preliminary data.</text>
</comment>
<dbReference type="SMART" id="SM00387">
    <property type="entry name" value="HATPase_c"/>
    <property type="match status" value="1"/>
</dbReference>
<protein>
    <recommendedName>
        <fullName evidence="2">histidine kinase</fullName>
        <ecNumber evidence="2">2.7.13.3</ecNumber>
    </recommendedName>
</protein>
<dbReference type="InterPro" id="IPR011006">
    <property type="entry name" value="CheY-like_superfamily"/>
</dbReference>
<keyword evidence="5" id="KW-0418">Kinase</keyword>
<dbReference type="InterPro" id="IPR001789">
    <property type="entry name" value="Sig_transdc_resp-reg_receiver"/>
</dbReference>
<proteinExistence type="predicted"/>
<feature type="domain" description="Response regulatory" evidence="8">
    <location>
        <begin position="359"/>
        <end position="469"/>
    </location>
</feature>
<feature type="domain" description="Histidine kinase" evidence="7">
    <location>
        <begin position="147"/>
        <end position="353"/>
    </location>
</feature>
<evidence type="ECO:0000259" key="7">
    <source>
        <dbReference type="PROSITE" id="PS50109"/>
    </source>
</evidence>
<dbReference type="SMART" id="SM00448">
    <property type="entry name" value="REC"/>
    <property type="match status" value="1"/>
</dbReference>
<dbReference type="EMBL" id="JBHRTS010000005">
    <property type="protein sequence ID" value="MFC3194751.1"/>
    <property type="molecule type" value="Genomic_DNA"/>
</dbReference>
<evidence type="ECO:0000256" key="5">
    <source>
        <dbReference type="ARBA" id="ARBA00022777"/>
    </source>
</evidence>
<sequence>MKLPGQIVQQIHEHYQATGWVVITLDADNQVTSLNQTARDVLAVSQINDIKEVLPVLAAEPLDESFYLPFYHHQEHVYDVHFTLTNEHKYLIMVPVDVIHQQVQYKQQMAHDEELEKLRFKGLFQALETAHQELREANNAKSFFISALSHEMGNPLNAIKGYNDLLAEHAIELSEATRIINSNVDKLSTIIRQTLDYDNQQSSQQKQVFSPAKVVAELCRDFQLQAAQKNLQLINAIDHDIHIQCHQGKWVQILTNLISNAIKYTDQGIVKISSKVTSDEFHCEVQDSGCGISEAFRKQLFKPWSREHRSEAAGNGIGLVISNMLAEQLSAQLCLHHSDSSGSTFRLSMPLAVLVTAKKVLLLDDDEDCLLLFEHYLTELNHQVTAINGLPALRKLIQSNARFDVAISDLNLGNKQVTEVWDELSKMADKCLLMTANPTAQLINQLQQLGITEVLSKPLSRQDLVNSVA</sequence>
<dbReference type="EC" id="2.7.13.3" evidence="2"/>
<feature type="modified residue" description="4-aspartylphosphate" evidence="6">
    <location>
        <position position="409"/>
    </location>
</feature>